<keyword evidence="3" id="KW-1185">Reference proteome</keyword>
<sequence length="739" mass="88470">MDKIQIIFNKYKLIYKDLSFYTKNKFTYVNYKLIDSLPNQGWKIHVSSTLDNYQQILDICINYCLNKNILFKFICNDANFIQTLQKHHNRKSTGKFITIYCKDEIELIDNTKALYDKLKDFKGPSVLTDKSFKNSCIHYRYGGFKSDYIYNERNEKILDKREIGKHCPNFIKDPLTEKQNNNDDSFSSHFLLHNKYDIFKAIYFSNHGGIYLAYDLYNNNRVVLIKEFRPYLGINSFWNSTKLGLNEIEQLKYFTESNTTPKIIESFTEENHLFVVREHIDGLTLKDFFYENSLLYFEPTDKNVLKVIKNLVLIIIDILKFYDFCISSNKLVLDIKLSNFLFDCKNKKTYFIDLESIHDNNETFNKNIYFINNRWLSLNNKLRSKNVLQKKLSILMIELICKSNNFLYLAKSINKTFERFYIFANNYKLPLILVELINKMYYSKKTIDPLEFISNLKNIDWDNYEVFVNKNNDIKLYLQFNKETLEEIKNNILIKSNTLNSLLLNLKELDIKYLEKNWDNLSWYEKYFLSTSYHEVFKVFVYDNYNKKRFFNLRNKNEVEQIFNKIFLNLYLSKNVNKNIQFLKKAKQDIKYIIENKLVKNKSYFYIKNEMYSSPNVLNGTCGLIFLMNLYYQQSQDDYMKNKIILLLPTIKSSNLLKVSFEEGLAGFVYTLIHLTKTFKSWDLKNDIKEMTNIILFSKVSINRKIKFIDMYKSLKNDLCGTLGIYLYLKEFIEYNKNN</sequence>
<organism evidence="2 3">
    <name type="scientific">Malacoplasma penetrans (strain HF-2)</name>
    <name type="common">Mycoplasma penetrans</name>
    <dbReference type="NCBI Taxonomy" id="272633"/>
    <lineage>
        <taxon>Bacteria</taxon>
        <taxon>Bacillati</taxon>
        <taxon>Mycoplasmatota</taxon>
        <taxon>Mycoplasmoidales</taxon>
        <taxon>Mycoplasmoidaceae</taxon>
        <taxon>Malacoplasma</taxon>
    </lineage>
</organism>
<dbReference type="SUPFAM" id="SSF158745">
    <property type="entry name" value="LanC-like"/>
    <property type="match status" value="1"/>
</dbReference>
<dbReference type="HOGENOM" id="CLU_014914_1_1_14"/>
<dbReference type="STRING" id="272633.gene:10731322"/>
<gene>
    <name evidence="2" type="ordered locus">MYPE2220</name>
</gene>
<dbReference type="AlphaFoldDB" id="Q8EWI3"/>
<dbReference type="RefSeq" id="WP_011077049.1">
    <property type="nucleotide sequence ID" value="NC_004432.1"/>
</dbReference>
<proteinExistence type="predicted"/>
<evidence type="ECO:0000313" key="3">
    <source>
        <dbReference type="Proteomes" id="UP000002522"/>
    </source>
</evidence>
<dbReference type="eggNOG" id="COG0515">
    <property type="taxonomic scope" value="Bacteria"/>
</dbReference>
<dbReference type="InterPro" id="IPR057929">
    <property type="entry name" value="RamC_N"/>
</dbReference>
<name>Q8EWI3_MALP2</name>
<protein>
    <recommendedName>
        <fullName evidence="1">RamC N-terminal domain-containing protein</fullName>
    </recommendedName>
</protein>
<reference evidence="2 3" key="1">
    <citation type="journal article" date="2002" name="Nucleic Acids Res.">
        <title>The complete genomic sequence of Mycoplasma penetrans, an intracellular bacterial pathogen in humans.</title>
        <authorList>
            <person name="Sasaki Y."/>
            <person name="Ishikawa J."/>
            <person name="Yamashita A."/>
            <person name="Oshima K."/>
            <person name="Kenri T."/>
            <person name="Furuya K."/>
            <person name="Yoshino C."/>
            <person name="Horino A."/>
            <person name="Shiba T."/>
            <person name="Sasaki T."/>
            <person name="Hattori M."/>
        </authorList>
    </citation>
    <scope>NUCLEOTIDE SEQUENCE [LARGE SCALE GENOMIC DNA]</scope>
    <source>
        <strain evidence="2 3">HF-2</strain>
    </source>
</reference>
<dbReference type="SUPFAM" id="SSF56112">
    <property type="entry name" value="Protein kinase-like (PK-like)"/>
    <property type="match status" value="1"/>
</dbReference>
<evidence type="ECO:0000313" key="2">
    <source>
        <dbReference type="EMBL" id="BAC44013.1"/>
    </source>
</evidence>
<dbReference type="InterPro" id="IPR011009">
    <property type="entry name" value="Kinase-like_dom_sf"/>
</dbReference>
<dbReference type="EMBL" id="BA000026">
    <property type="protein sequence ID" value="BAC44013.1"/>
    <property type="molecule type" value="Genomic_DNA"/>
</dbReference>
<dbReference type="Gene3D" id="1.10.510.10">
    <property type="entry name" value="Transferase(Phosphotransferase) domain 1"/>
    <property type="match status" value="1"/>
</dbReference>
<dbReference type="InParanoid" id="Q8EWI3"/>
<dbReference type="Pfam" id="PF25816">
    <property type="entry name" value="RamC_N"/>
    <property type="match status" value="1"/>
</dbReference>
<accession>Q8EWI3</accession>
<feature type="domain" description="RamC N-terminal" evidence="1">
    <location>
        <begin position="35"/>
        <end position="175"/>
    </location>
</feature>
<dbReference type="Proteomes" id="UP000002522">
    <property type="component" value="Chromosome"/>
</dbReference>
<evidence type="ECO:0000259" key="1">
    <source>
        <dbReference type="Pfam" id="PF25816"/>
    </source>
</evidence>
<dbReference type="KEGG" id="mpe:MYPE2220"/>